<feature type="compositionally biased region" description="Basic and acidic residues" evidence="1">
    <location>
        <begin position="367"/>
        <end position="382"/>
    </location>
</feature>
<feature type="transmembrane region" description="Helical" evidence="2">
    <location>
        <begin position="176"/>
        <end position="197"/>
    </location>
</feature>
<sequence length="761" mass="86442">MERENSFQKNAKIVMYMLGVFFLVSQLMIIFSDNVYKSGALKFFEFLSHLSGILCVAFIGYLFFTNHEEKEVYSTYAIGIYSLMSAINCISLLILYIGRIKNTGGRFAGVLALTVGVVLALIFMGVSFVWYGMDRITCVIPLLVSCIAPVFRYIVLMRIDKNMLKYTPNIVKESAMTVAVFIEMLFAVLFFVSVVIIQDYRFIVELKENPKKIFTKDCLVGTYKNLYEEVEKNYVSYENGNGLRDVSQKIEVDEKIIKDSNEEADIDSSSDEEVESLVNLVAAAVRDEKNGRPINRKVAEEKPKYSLKGDDSVSKLLKESIDEVRGPVKDEEPADISIDDLLSSERMSFSDRLFSDDAPLSQINGENKSDASAKDEAEKTSIEENNIEENNIEEKETDNTNVNFVMVEPVASETQVETVVTDNSAESISSSDLVEDLSDLLDAEDSISDSTSGEDQVSYNADDAWAKIMEEAQKLYEEKYKMADSDTSDASIDEMAENIVKEVLGESLSESAEVTDNSEVIVDEVEKTAESEVIVDKTEETEETTSVDNRFYDMEARVFNLSFDKFAIDYVYSREEDNRQFDRIVDIVKFMSDEDKIKIAHKLNGFIYYNYNQILKDKFDKTGSLIDYTIMISCLESFKPDEIPVNKIPVGVQKKIIMCYDGFFPDDYMKITFDGLRQRKRDFYQEVEKLYTQAGNVLLIPNSLGNQFLSANFVVMLLMASLGGKYDKALKMIKNLRNECLNYLSTDDIQDDMFVLKLSNF</sequence>
<organism evidence="3 4">
    <name type="scientific">Eubacterium ruminantium</name>
    <dbReference type="NCBI Taxonomy" id="42322"/>
    <lineage>
        <taxon>Bacteria</taxon>
        <taxon>Bacillati</taxon>
        <taxon>Bacillota</taxon>
        <taxon>Clostridia</taxon>
        <taxon>Eubacteriales</taxon>
        <taxon>Eubacteriaceae</taxon>
        <taxon>Eubacterium</taxon>
    </lineage>
</organism>
<evidence type="ECO:0000313" key="3">
    <source>
        <dbReference type="EMBL" id="SJZ35874.1"/>
    </source>
</evidence>
<feature type="transmembrane region" description="Helical" evidence="2">
    <location>
        <begin position="43"/>
        <end position="64"/>
    </location>
</feature>
<keyword evidence="2" id="KW-0812">Transmembrane</keyword>
<feature type="transmembrane region" description="Helical" evidence="2">
    <location>
        <begin position="139"/>
        <end position="155"/>
    </location>
</feature>
<reference evidence="3 4" key="1">
    <citation type="submission" date="2017-02" db="EMBL/GenBank/DDBJ databases">
        <authorList>
            <person name="Peterson S.W."/>
        </authorList>
    </citation>
    <scope>NUCLEOTIDE SEQUENCE [LARGE SCALE GENOMIC DNA]</scope>
    <source>
        <strain evidence="3 4">ATCC 17233</strain>
    </source>
</reference>
<feature type="region of interest" description="Disordered" evidence="1">
    <location>
        <begin position="357"/>
        <end position="397"/>
    </location>
</feature>
<protein>
    <submittedName>
        <fullName evidence="3">Uncharacterized protein</fullName>
    </submittedName>
</protein>
<keyword evidence="2" id="KW-1133">Transmembrane helix</keyword>
<dbReference type="AlphaFoldDB" id="A0A1T4K0H0"/>
<keyword evidence="2" id="KW-0472">Membrane</keyword>
<dbReference type="OrthoDB" id="9788304at2"/>
<gene>
    <name evidence="3" type="ORF">SAMN02745110_00069</name>
</gene>
<keyword evidence="4" id="KW-1185">Reference proteome</keyword>
<dbReference type="EMBL" id="FUXA01000003">
    <property type="protein sequence ID" value="SJZ35874.1"/>
    <property type="molecule type" value="Genomic_DNA"/>
</dbReference>
<dbReference type="RefSeq" id="WP_078785765.1">
    <property type="nucleotide sequence ID" value="NZ_FMTO01000002.1"/>
</dbReference>
<accession>A0A1T4K0H0</accession>
<evidence type="ECO:0000256" key="2">
    <source>
        <dbReference type="SAM" id="Phobius"/>
    </source>
</evidence>
<feature type="transmembrane region" description="Helical" evidence="2">
    <location>
        <begin position="110"/>
        <end position="133"/>
    </location>
</feature>
<evidence type="ECO:0000256" key="1">
    <source>
        <dbReference type="SAM" id="MobiDB-lite"/>
    </source>
</evidence>
<evidence type="ECO:0000313" key="4">
    <source>
        <dbReference type="Proteomes" id="UP000189857"/>
    </source>
</evidence>
<feature type="transmembrane region" description="Helical" evidence="2">
    <location>
        <begin position="76"/>
        <end position="98"/>
    </location>
</feature>
<proteinExistence type="predicted"/>
<feature type="transmembrane region" description="Helical" evidence="2">
    <location>
        <begin position="13"/>
        <end position="31"/>
    </location>
</feature>
<name>A0A1T4K0H0_9FIRM</name>
<dbReference type="Proteomes" id="UP000189857">
    <property type="component" value="Unassembled WGS sequence"/>
</dbReference>